<protein>
    <submittedName>
        <fullName evidence="1">Uncharacterized protein</fullName>
    </submittedName>
</protein>
<dbReference type="AlphaFoldDB" id="A0A0E9UBP4"/>
<dbReference type="EMBL" id="GBXM01045415">
    <property type="protein sequence ID" value="JAH63162.1"/>
    <property type="molecule type" value="Transcribed_RNA"/>
</dbReference>
<proteinExistence type="predicted"/>
<reference evidence="1" key="2">
    <citation type="journal article" date="2015" name="Fish Shellfish Immunol.">
        <title>Early steps in the European eel (Anguilla anguilla)-Vibrio vulnificus interaction in the gills: Role of the RtxA13 toxin.</title>
        <authorList>
            <person name="Callol A."/>
            <person name="Pajuelo D."/>
            <person name="Ebbesson L."/>
            <person name="Teles M."/>
            <person name="MacKenzie S."/>
            <person name="Amaro C."/>
        </authorList>
    </citation>
    <scope>NUCLEOTIDE SEQUENCE</scope>
</reference>
<reference evidence="1" key="1">
    <citation type="submission" date="2014-11" db="EMBL/GenBank/DDBJ databases">
        <authorList>
            <person name="Amaro Gonzalez C."/>
        </authorList>
    </citation>
    <scope>NUCLEOTIDE SEQUENCE</scope>
</reference>
<evidence type="ECO:0000313" key="1">
    <source>
        <dbReference type="EMBL" id="JAH63162.1"/>
    </source>
</evidence>
<name>A0A0E9UBP4_ANGAN</name>
<organism evidence="1">
    <name type="scientific">Anguilla anguilla</name>
    <name type="common">European freshwater eel</name>
    <name type="synonym">Muraena anguilla</name>
    <dbReference type="NCBI Taxonomy" id="7936"/>
    <lineage>
        <taxon>Eukaryota</taxon>
        <taxon>Metazoa</taxon>
        <taxon>Chordata</taxon>
        <taxon>Craniata</taxon>
        <taxon>Vertebrata</taxon>
        <taxon>Euteleostomi</taxon>
        <taxon>Actinopterygii</taxon>
        <taxon>Neopterygii</taxon>
        <taxon>Teleostei</taxon>
        <taxon>Anguilliformes</taxon>
        <taxon>Anguillidae</taxon>
        <taxon>Anguilla</taxon>
    </lineage>
</organism>
<sequence>MCLQAILLLSLKHFKIHFKHDLISKAKC</sequence>
<accession>A0A0E9UBP4</accession>